<comment type="caution">
    <text evidence="12">The sequence shown here is derived from an EMBL/GenBank/DDBJ whole genome shotgun (WGS) entry which is preliminary data.</text>
</comment>
<dbReference type="PANTHER" id="PTHR21092">
    <property type="entry name" value="NICASTRIN"/>
    <property type="match status" value="1"/>
</dbReference>
<dbReference type="AlphaFoldDB" id="A0AAW1QBT8"/>
<keyword evidence="7" id="KW-1133">Transmembrane helix</keyword>
<evidence type="ECO:0000256" key="3">
    <source>
        <dbReference type="ARBA" id="ARBA00015303"/>
    </source>
</evidence>
<proteinExistence type="inferred from homology"/>
<keyword evidence="8" id="KW-0472">Membrane</keyword>
<evidence type="ECO:0000256" key="7">
    <source>
        <dbReference type="ARBA" id="ARBA00022989"/>
    </source>
</evidence>
<keyword evidence="4" id="KW-0812">Transmembrane</keyword>
<keyword evidence="13" id="KW-1185">Reference proteome</keyword>
<evidence type="ECO:0000256" key="1">
    <source>
        <dbReference type="ARBA" id="ARBA00004479"/>
    </source>
</evidence>
<organism evidence="12 13">
    <name type="scientific">Apatococcus lobatus</name>
    <dbReference type="NCBI Taxonomy" id="904363"/>
    <lineage>
        <taxon>Eukaryota</taxon>
        <taxon>Viridiplantae</taxon>
        <taxon>Chlorophyta</taxon>
        <taxon>core chlorophytes</taxon>
        <taxon>Trebouxiophyceae</taxon>
        <taxon>Chlorellales</taxon>
        <taxon>Chlorellaceae</taxon>
        <taxon>Apatococcus</taxon>
    </lineage>
</organism>
<evidence type="ECO:0000313" key="13">
    <source>
        <dbReference type="Proteomes" id="UP001438707"/>
    </source>
</evidence>
<feature type="signal peptide" evidence="10">
    <location>
        <begin position="1"/>
        <end position="19"/>
    </location>
</feature>
<dbReference type="PANTHER" id="PTHR21092:SF0">
    <property type="entry name" value="NICASTRIN"/>
    <property type="match status" value="1"/>
</dbReference>
<evidence type="ECO:0000256" key="8">
    <source>
        <dbReference type="ARBA" id="ARBA00023136"/>
    </source>
</evidence>
<evidence type="ECO:0000313" key="12">
    <source>
        <dbReference type="EMBL" id="KAK9818707.1"/>
    </source>
</evidence>
<dbReference type="SUPFAM" id="SSF53187">
    <property type="entry name" value="Zn-dependent exopeptidases"/>
    <property type="match status" value="1"/>
</dbReference>
<dbReference type="GO" id="GO:0016485">
    <property type="term" value="P:protein processing"/>
    <property type="evidence" value="ECO:0007669"/>
    <property type="project" value="InterPro"/>
</dbReference>
<keyword evidence="9" id="KW-0325">Glycoprotein</keyword>
<name>A0AAW1QBT8_9CHLO</name>
<comment type="subcellular location">
    <subcellularLocation>
        <location evidence="1">Membrane</location>
        <topology evidence="1">Single-pass type I membrane protein</topology>
    </subcellularLocation>
</comment>
<evidence type="ECO:0000256" key="10">
    <source>
        <dbReference type="SAM" id="SignalP"/>
    </source>
</evidence>
<evidence type="ECO:0000256" key="2">
    <source>
        <dbReference type="ARBA" id="ARBA00007717"/>
    </source>
</evidence>
<protein>
    <recommendedName>
        <fullName evidence="3">Nicastrin</fullName>
    </recommendedName>
</protein>
<evidence type="ECO:0000256" key="4">
    <source>
        <dbReference type="ARBA" id="ARBA00022692"/>
    </source>
</evidence>
<feature type="chain" id="PRO_5044024954" description="Nicastrin" evidence="10">
    <location>
        <begin position="20"/>
        <end position="694"/>
    </location>
</feature>
<dbReference type="Pfam" id="PF05450">
    <property type="entry name" value="Nicastrin"/>
    <property type="match status" value="1"/>
</dbReference>
<gene>
    <name evidence="12" type="ORF">WJX74_000025</name>
</gene>
<dbReference type="Pfam" id="PF18266">
    <property type="entry name" value="Ncstrn_small"/>
    <property type="match status" value="1"/>
</dbReference>
<dbReference type="InterPro" id="IPR008710">
    <property type="entry name" value="Nicastrin"/>
</dbReference>
<dbReference type="Gene3D" id="3.40.630.10">
    <property type="entry name" value="Zn peptidases"/>
    <property type="match status" value="1"/>
</dbReference>
<evidence type="ECO:0000256" key="9">
    <source>
        <dbReference type="ARBA" id="ARBA00023180"/>
    </source>
</evidence>
<sequence>MHRLQCLQCLALFLGVAGALPPIGNKKDLLLRMYASQLPAKACVRLLNATGPIGCAAPAGTLSTGQLSLAEDWREAAAGQTVLVVPLEELPGFLTDQQHNADSAASIAAVLVTPGNATEFSPADGFPMASYAPYTQSGYVWNPPGNGLSHQRFDIPIFLVANGSVLEAVVHGAQNNSEQDHKGPLHMAELEAGMAAQGNSSSCLEARTCLPIGGHSVLAAIPPLPEAGPDPSEGALPITLVVSHMDSTAFFQPEALGAETALSGLLTMLGVAEILGNSSAPGAFQRRIVFAALAGEPWGYMGSRRLLWAMDQSHASVAGLPLHHIDQVVELGQVGRPALGGPPLFYLHSQSGKEWGNTSSLVADFVQAAANISDTRLPAHVERASAANPGIPPSSLMSFLRANQSIAGVVFGDFDTAFHNPYYQSHWDGPAEISAQSIAAAAHVTAHALHSLAAGPYSGPLQVDEQALLTTTQELVDCLVNPDPALECPLARSLISATQKSPEHYLTVLRSPTKDDQDPDPAAKSNMERFLWTFLALRSSLGPGSRESSGGKAEEDLSCDPYKRPCAAGSACLGWKFDEGAGASGKCVQASVRYVPSYSLQFVCQDCDGTATFYSPDWQMTHAADSWHAAHGWPPDPQWTESNWQQLRLRIFQREPGGREQMILLSGLGLTFCSAAAAFLAGQAHSRRTLPTSP</sequence>
<dbReference type="GO" id="GO:0005886">
    <property type="term" value="C:plasma membrane"/>
    <property type="evidence" value="ECO:0007669"/>
    <property type="project" value="UniProtKB-ARBA"/>
</dbReference>
<keyword evidence="5 10" id="KW-0732">Signal</keyword>
<evidence type="ECO:0000256" key="6">
    <source>
        <dbReference type="ARBA" id="ARBA00022976"/>
    </source>
</evidence>
<keyword evidence="6" id="KW-0914">Notch signaling pathway</keyword>
<dbReference type="InterPro" id="IPR041084">
    <property type="entry name" value="Ncstrn_small"/>
</dbReference>
<comment type="similarity">
    <text evidence="2">Belongs to the nicastrin family.</text>
</comment>
<dbReference type="GO" id="GO:0007219">
    <property type="term" value="P:Notch signaling pathway"/>
    <property type="evidence" value="ECO:0007669"/>
    <property type="project" value="UniProtKB-KW"/>
</dbReference>
<dbReference type="EMBL" id="JALJOS010000056">
    <property type="protein sequence ID" value="KAK9818707.1"/>
    <property type="molecule type" value="Genomic_DNA"/>
</dbReference>
<feature type="domain" description="Nicastrin small lobe" evidence="11">
    <location>
        <begin position="42"/>
        <end position="196"/>
    </location>
</feature>
<dbReference type="Proteomes" id="UP001438707">
    <property type="component" value="Unassembled WGS sequence"/>
</dbReference>
<evidence type="ECO:0000259" key="11">
    <source>
        <dbReference type="Pfam" id="PF18266"/>
    </source>
</evidence>
<reference evidence="12 13" key="1">
    <citation type="journal article" date="2024" name="Nat. Commun.">
        <title>Phylogenomics reveals the evolutionary origins of lichenization in chlorophyte algae.</title>
        <authorList>
            <person name="Puginier C."/>
            <person name="Libourel C."/>
            <person name="Otte J."/>
            <person name="Skaloud P."/>
            <person name="Haon M."/>
            <person name="Grisel S."/>
            <person name="Petersen M."/>
            <person name="Berrin J.G."/>
            <person name="Delaux P.M."/>
            <person name="Dal Grande F."/>
            <person name="Keller J."/>
        </authorList>
    </citation>
    <scope>NUCLEOTIDE SEQUENCE [LARGE SCALE GENOMIC DNA]</scope>
    <source>
        <strain evidence="12 13">SAG 2145</strain>
    </source>
</reference>
<evidence type="ECO:0000256" key="5">
    <source>
        <dbReference type="ARBA" id="ARBA00022729"/>
    </source>
</evidence>
<accession>A0AAW1QBT8</accession>